<comment type="cofactor">
    <cofactor evidence="1">
        <name>(R)-lipoate</name>
        <dbReference type="ChEBI" id="CHEBI:83088"/>
    </cofactor>
</comment>
<dbReference type="AlphaFoldDB" id="A0A2G9C581"/>
<evidence type="ECO:0000256" key="2">
    <source>
        <dbReference type="ARBA" id="ARBA00011484"/>
    </source>
</evidence>
<keyword evidence="4" id="KW-0450">Lipoyl</keyword>
<organism evidence="8 9">
    <name type="scientific">Roseateles chitinivorans</name>
    <dbReference type="NCBI Taxonomy" id="2917965"/>
    <lineage>
        <taxon>Bacteria</taxon>
        <taxon>Pseudomonadati</taxon>
        <taxon>Pseudomonadota</taxon>
        <taxon>Betaproteobacteria</taxon>
        <taxon>Burkholderiales</taxon>
        <taxon>Sphaerotilaceae</taxon>
        <taxon>Roseateles</taxon>
    </lineage>
</organism>
<dbReference type="PROSITE" id="PS00189">
    <property type="entry name" value="LIPOYL"/>
    <property type="match status" value="1"/>
</dbReference>
<evidence type="ECO:0000313" key="9">
    <source>
        <dbReference type="Proteomes" id="UP000231501"/>
    </source>
</evidence>
<evidence type="ECO:0000313" key="8">
    <source>
        <dbReference type="EMBL" id="PIM51583.1"/>
    </source>
</evidence>
<name>A0A2G9C581_9BURK</name>
<keyword evidence="9" id="KW-1185">Reference proteome</keyword>
<dbReference type="PROSITE" id="PS50968">
    <property type="entry name" value="BIOTINYL_LIPOYL"/>
    <property type="match status" value="1"/>
</dbReference>
<dbReference type="InterPro" id="IPR050743">
    <property type="entry name" value="2-oxoacid_DH_E2_comp"/>
</dbReference>
<comment type="subunit">
    <text evidence="2">Forms a 24-polypeptide structural core with octahedral symmetry.</text>
</comment>
<dbReference type="PANTHER" id="PTHR43178">
    <property type="entry name" value="DIHYDROLIPOAMIDE ACETYLTRANSFERASE COMPONENT OF PYRUVATE DEHYDROGENASE COMPLEX"/>
    <property type="match status" value="1"/>
</dbReference>
<evidence type="ECO:0000256" key="1">
    <source>
        <dbReference type="ARBA" id="ARBA00001938"/>
    </source>
</evidence>
<dbReference type="CDD" id="cd06849">
    <property type="entry name" value="lipoyl_domain"/>
    <property type="match status" value="1"/>
</dbReference>
<dbReference type="GO" id="GO:0005737">
    <property type="term" value="C:cytoplasm"/>
    <property type="evidence" value="ECO:0007669"/>
    <property type="project" value="TreeGrafter"/>
</dbReference>
<feature type="non-terminal residue" evidence="8">
    <location>
        <position position="139"/>
    </location>
</feature>
<evidence type="ECO:0000256" key="6">
    <source>
        <dbReference type="SAM" id="MobiDB-lite"/>
    </source>
</evidence>
<reference evidence="8 9" key="1">
    <citation type="submission" date="2017-11" db="EMBL/GenBank/DDBJ databases">
        <title>Draft genome sequence of Mitsuaria sp. HWN-4.</title>
        <authorList>
            <person name="Gundlapally S.R."/>
        </authorList>
    </citation>
    <scope>NUCLEOTIDE SEQUENCE [LARGE SCALE GENOMIC DNA]</scope>
    <source>
        <strain evidence="8 9">HWN-4</strain>
    </source>
</reference>
<dbReference type="Gene3D" id="2.40.50.100">
    <property type="match status" value="1"/>
</dbReference>
<dbReference type="SUPFAM" id="SSF51230">
    <property type="entry name" value="Single hybrid motif"/>
    <property type="match status" value="1"/>
</dbReference>
<dbReference type="PANTHER" id="PTHR43178:SF2">
    <property type="entry name" value="DIHYDROLIPOYLLYSINE-RESIDUE ACETYLTRANSFERASE COMPONENT OF PYRUVATE DEHYDROGENASE COMPLEX"/>
    <property type="match status" value="1"/>
</dbReference>
<dbReference type="EMBL" id="PEOG01000059">
    <property type="protein sequence ID" value="PIM51583.1"/>
    <property type="molecule type" value="Genomic_DNA"/>
</dbReference>
<dbReference type="GO" id="GO:0031405">
    <property type="term" value="F:lipoic acid binding"/>
    <property type="evidence" value="ECO:0007669"/>
    <property type="project" value="TreeGrafter"/>
</dbReference>
<evidence type="ECO:0000256" key="4">
    <source>
        <dbReference type="ARBA" id="ARBA00022823"/>
    </source>
</evidence>
<protein>
    <submittedName>
        <fullName evidence="8">Dihydrolipoamide acetyltransferase</fullName>
    </submittedName>
</protein>
<feature type="domain" description="Lipoyl-binding" evidence="7">
    <location>
        <begin position="3"/>
        <end position="77"/>
    </location>
</feature>
<proteinExistence type="predicted"/>
<evidence type="ECO:0000256" key="3">
    <source>
        <dbReference type="ARBA" id="ARBA00022679"/>
    </source>
</evidence>
<dbReference type="InterPro" id="IPR003016">
    <property type="entry name" value="2-oxoA_DH_lipoyl-BS"/>
</dbReference>
<sequence length="139" mass="13630">MALVEVKVPDIGDFKDVAIIEVLVKPGDTVKAEQSLVTVESDKASMEIPSSAAGVVKELKVKLGDKLNEGDLIVVLESDAAAAPAPQPAAPAPAPAAAAPAAPAAAPAPQAAAPAAAPASAGPVDIVVPDIGDFDEVAV</sequence>
<dbReference type="GO" id="GO:0006086">
    <property type="term" value="P:pyruvate decarboxylation to acetyl-CoA"/>
    <property type="evidence" value="ECO:0007669"/>
    <property type="project" value="TreeGrafter"/>
</dbReference>
<dbReference type="Proteomes" id="UP000231501">
    <property type="component" value="Unassembled WGS sequence"/>
</dbReference>
<comment type="caution">
    <text evidence="8">The sequence shown here is derived from an EMBL/GenBank/DDBJ whole genome shotgun (WGS) entry which is preliminary data.</text>
</comment>
<dbReference type="Pfam" id="PF00364">
    <property type="entry name" value="Biotin_lipoyl"/>
    <property type="match status" value="1"/>
</dbReference>
<keyword evidence="5" id="KW-0012">Acyltransferase</keyword>
<dbReference type="InterPro" id="IPR000089">
    <property type="entry name" value="Biotin_lipoyl"/>
</dbReference>
<evidence type="ECO:0000256" key="5">
    <source>
        <dbReference type="ARBA" id="ARBA00023315"/>
    </source>
</evidence>
<dbReference type="FunFam" id="2.40.50.100:FF:000009">
    <property type="entry name" value="Acetyltransferase component of pyruvate dehydrogenase complex"/>
    <property type="match status" value="1"/>
</dbReference>
<dbReference type="InterPro" id="IPR011053">
    <property type="entry name" value="Single_hybrid_motif"/>
</dbReference>
<feature type="region of interest" description="Disordered" evidence="6">
    <location>
        <begin position="84"/>
        <end position="114"/>
    </location>
</feature>
<dbReference type="RefSeq" id="WP_303645161.1">
    <property type="nucleotide sequence ID" value="NZ_PEOG01000059.1"/>
</dbReference>
<dbReference type="GO" id="GO:0016407">
    <property type="term" value="F:acetyltransferase activity"/>
    <property type="evidence" value="ECO:0007669"/>
    <property type="project" value="TreeGrafter"/>
</dbReference>
<keyword evidence="3 8" id="KW-0808">Transferase</keyword>
<feature type="compositionally biased region" description="Pro residues" evidence="6">
    <location>
        <begin position="85"/>
        <end position="94"/>
    </location>
</feature>
<gene>
    <name evidence="8" type="ORF">CS062_18990</name>
</gene>
<evidence type="ECO:0000259" key="7">
    <source>
        <dbReference type="PROSITE" id="PS50968"/>
    </source>
</evidence>
<feature type="compositionally biased region" description="Low complexity" evidence="6">
    <location>
        <begin position="95"/>
        <end position="114"/>
    </location>
</feature>
<accession>A0A2G9C581</accession>